<accession>A0ABU1WZ25</accession>
<dbReference type="Proteomes" id="UP001267638">
    <property type="component" value="Unassembled WGS sequence"/>
</dbReference>
<dbReference type="PROSITE" id="PS50995">
    <property type="entry name" value="HTH_MARR_2"/>
    <property type="match status" value="1"/>
</dbReference>
<dbReference type="PRINTS" id="PR00598">
    <property type="entry name" value="HTHMARR"/>
</dbReference>
<evidence type="ECO:0000313" key="6">
    <source>
        <dbReference type="Proteomes" id="UP001267638"/>
    </source>
</evidence>
<name>A0ABU1WZ25_SPHXE</name>
<reference evidence="5 6" key="1">
    <citation type="submission" date="2023-07" db="EMBL/GenBank/DDBJ databases">
        <title>Sorghum-associated microbial communities from plants grown in Nebraska, USA.</title>
        <authorList>
            <person name="Schachtman D."/>
        </authorList>
    </citation>
    <scope>NUCLEOTIDE SEQUENCE [LARGE SCALE GENOMIC DNA]</scope>
    <source>
        <strain evidence="5 6">4256</strain>
    </source>
</reference>
<dbReference type="Pfam" id="PF12802">
    <property type="entry name" value="MarR_2"/>
    <property type="match status" value="1"/>
</dbReference>
<dbReference type="PANTHER" id="PTHR33164">
    <property type="entry name" value="TRANSCRIPTIONAL REGULATOR, MARR FAMILY"/>
    <property type="match status" value="1"/>
</dbReference>
<comment type="caution">
    <text evidence="5">The sequence shown here is derived from an EMBL/GenBank/DDBJ whole genome shotgun (WGS) entry which is preliminary data.</text>
</comment>
<dbReference type="InterPro" id="IPR036388">
    <property type="entry name" value="WH-like_DNA-bd_sf"/>
</dbReference>
<sequence>MSAATLMLDHFLPYRLSFTANLVSDAVASAYQALFGLRIPEWRVIAVTAESADGITQQAIGIRTRMDKVTVSRAAKSLIARDLIARRPNAADQRSHLLVLTSEGRSLYEAVVPKALELEQQIFSRFAKAELDQFAAMLREIDGIVLASGLSGGASSGD</sequence>
<keyword evidence="1" id="KW-0805">Transcription regulation</keyword>
<organism evidence="5 6">
    <name type="scientific">Sphingobium xenophagum</name>
    <dbReference type="NCBI Taxonomy" id="121428"/>
    <lineage>
        <taxon>Bacteria</taxon>
        <taxon>Pseudomonadati</taxon>
        <taxon>Pseudomonadota</taxon>
        <taxon>Alphaproteobacteria</taxon>
        <taxon>Sphingomonadales</taxon>
        <taxon>Sphingomonadaceae</taxon>
        <taxon>Sphingobium</taxon>
    </lineage>
</organism>
<evidence type="ECO:0000313" key="5">
    <source>
        <dbReference type="EMBL" id="MDR7154171.1"/>
    </source>
</evidence>
<gene>
    <name evidence="5" type="ORF">J2W40_000983</name>
</gene>
<dbReference type="PROSITE" id="PS01117">
    <property type="entry name" value="HTH_MARR_1"/>
    <property type="match status" value="1"/>
</dbReference>
<dbReference type="RefSeq" id="WP_310222273.1">
    <property type="nucleotide sequence ID" value="NZ_JAVDWV010000004.1"/>
</dbReference>
<dbReference type="InterPro" id="IPR036390">
    <property type="entry name" value="WH_DNA-bd_sf"/>
</dbReference>
<dbReference type="InterPro" id="IPR039422">
    <property type="entry name" value="MarR/SlyA-like"/>
</dbReference>
<dbReference type="InterPro" id="IPR000835">
    <property type="entry name" value="HTH_MarR-typ"/>
</dbReference>
<feature type="domain" description="HTH marR-type" evidence="4">
    <location>
        <begin position="1"/>
        <end position="143"/>
    </location>
</feature>
<protein>
    <submittedName>
        <fullName evidence="5">DNA-binding MarR family transcriptional regulator</fullName>
    </submittedName>
</protein>
<dbReference type="Gene3D" id="1.10.10.10">
    <property type="entry name" value="Winged helix-like DNA-binding domain superfamily/Winged helix DNA-binding domain"/>
    <property type="match status" value="1"/>
</dbReference>
<evidence type="ECO:0000256" key="1">
    <source>
        <dbReference type="ARBA" id="ARBA00023015"/>
    </source>
</evidence>
<keyword evidence="6" id="KW-1185">Reference proteome</keyword>
<keyword evidence="2 5" id="KW-0238">DNA-binding</keyword>
<keyword evidence="3" id="KW-0804">Transcription</keyword>
<proteinExistence type="predicted"/>
<dbReference type="InterPro" id="IPR023187">
    <property type="entry name" value="Tscrpt_reg_MarR-type_CS"/>
</dbReference>
<dbReference type="EMBL" id="JAVDWV010000004">
    <property type="protein sequence ID" value="MDR7154171.1"/>
    <property type="molecule type" value="Genomic_DNA"/>
</dbReference>
<evidence type="ECO:0000256" key="2">
    <source>
        <dbReference type="ARBA" id="ARBA00023125"/>
    </source>
</evidence>
<dbReference type="PANTHER" id="PTHR33164:SF57">
    <property type="entry name" value="MARR-FAMILY TRANSCRIPTIONAL REGULATOR"/>
    <property type="match status" value="1"/>
</dbReference>
<dbReference type="GO" id="GO:0003677">
    <property type="term" value="F:DNA binding"/>
    <property type="evidence" value="ECO:0007669"/>
    <property type="project" value="UniProtKB-KW"/>
</dbReference>
<dbReference type="SUPFAM" id="SSF46785">
    <property type="entry name" value="Winged helix' DNA-binding domain"/>
    <property type="match status" value="1"/>
</dbReference>
<evidence type="ECO:0000256" key="3">
    <source>
        <dbReference type="ARBA" id="ARBA00023163"/>
    </source>
</evidence>
<dbReference type="SMART" id="SM00347">
    <property type="entry name" value="HTH_MARR"/>
    <property type="match status" value="1"/>
</dbReference>
<evidence type="ECO:0000259" key="4">
    <source>
        <dbReference type="PROSITE" id="PS50995"/>
    </source>
</evidence>